<dbReference type="AlphaFoldDB" id="A0A2T5G5H1"/>
<keyword evidence="3" id="KW-0479">Metal-binding</keyword>
<keyword evidence="7" id="KW-0411">Iron-sulfur</keyword>
<dbReference type="PROSITE" id="PS00198">
    <property type="entry name" value="4FE4S_FER_1"/>
    <property type="match status" value="1"/>
</dbReference>
<accession>A0A2T5G5H1</accession>
<sequence length="198" mass="22331">MSLPALWELDLCANWEVFPVARYGMLLDLTACAGCMACTVGCQMQNELAPEVHYIKFYQQEFGTFPDVSLLNIPVQCQHCENPPCVYNCPTGASYIGDGGIVLIDEHRCIGCKYCMTSCPYNARVLDEETKTPVKCVFCFEQIHKGEQPMCVRTCIGDARIFGDLDDPEGELVRAINERHARPLRPDLGTEPKFFYVW</sequence>
<keyword evidence="6" id="KW-0408">Iron</keyword>
<feature type="domain" description="4Fe-4S ferredoxin-type" evidence="8">
    <location>
        <begin position="100"/>
        <end position="129"/>
    </location>
</feature>
<evidence type="ECO:0000256" key="7">
    <source>
        <dbReference type="ARBA" id="ARBA00023014"/>
    </source>
</evidence>
<protein>
    <submittedName>
        <fullName evidence="9">Molybdopterin oxidoreductase, iron-sulfur subunit</fullName>
    </submittedName>
</protein>
<dbReference type="InterPro" id="IPR017896">
    <property type="entry name" value="4Fe4S_Fe-S-bd"/>
</dbReference>
<dbReference type="CDD" id="cd10551">
    <property type="entry name" value="PsrB"/>
    <property type="match status" value="1"/>
</dbReference>
<dbReference type="Proteomes" id="UP000244016">
    <property type="component" value="Unassembled WGS sequence"/>
</dbReference>
<dbReference type="InterPro" id="IPR017900">
    <property type="entry name" value="4Fe4S_Fe_S_CS"/>
</dbReference>
<evidence type="ECO:0000313" key="9">
    <source>
        <dbReference type="EMBL" id="PTQ51434.1"/>
    </source>
</evidence>
<organism evidence="9 10">
    <name type="scientific">Brockia lithotrophica</name>
    <dbReference type="NCBI Taxonomy" id="933949"/>
    <lineage>
        <taxon>Bacteria</taxon>
        <taxon>Bacillati</taxon>
        <taxon>Bacillota</taxon>
        <taxon>Bacilli</taxon>
        <taxon>Bacillales</taxon>
        <taxon>Bacillales Family X. Incertae Sedis</taxon>
        <taxon>Brockia</taxon>
    </lineage>
</organism>
<evidence type="ECO:0000259" key="8">
    <source>
        <dbReference type="PROSITE" id="PS51379"/>
    </source>
</evidence>
<keyword evidence="4" id="KW-0677">Repeat</keyword>
<proteinExistence type="predicted"/>
<keyword evidence="5" id="KW-0249">Electron transport</keyword>
<gene>
    <name evidence="9" type="ORF">BLITH_1511</name>
</gene>
<dbReference type="EMBL" id="PEBW01000005">
    <property type="protein sequence ID" value="PTQ51434.1"/>
    <property type="molecule type" value="Genomic_DNA"/>
</dbReference>
<evidence type="ECO:0000256" key="2">
    <source>
        <dbReference type="ARBA" id="ARBA00022485"/>
    </source>
</evidence>
<keyword evidence="1" id="KW-0813">Transport</keyword>
<evidence type="ECO:0000256" key="1">
    <source>
        <dbReference type="ARBA" id="ARBA00022448"/>
    </source>
</evidence>
<dbReference type="GO" id="GO:0046872">
    <property type="term" value="F:metal ion binding"/>
    <property type="evidence" value="ECO:0007669"/>
    <property type="project" value="UniProtKB-KW"/>
</dbReference>
<evidence type="ECO:0000256" key="4">
    <source>
        <dbReference type="ARBA" id="ARBA00022737"/>
    </source>
</evidence>
<evidence type="ECO:0000313" key="10">
    <source>
        <dbReference type="Proteomes" id="UP000244016"/>
    </source>
</evidence>
<dbReference type="PROSITE" id="PS51379">
    <property type="entry name" value="4FE4S_FER_2"/>
    <property type="match status" value="1"/>
</dbReference>
<evidence type="ECO:0000256" key="5">
    <source>
        <dbReference type="ARBA" id="ARBA00022982"/>
    </source>
</evidence>
<dbReference type="PANTHER" id="PTHR43177:SF5">
    <property type="entry name" value="ANAEROBIC DIMETHYL SULFOXIDE REDUCTASE CHAIN B-RELATED"/>
    <property type="match status" value="1"/>
</dbReference>
<reference evidence="9 10" key="1">
    <citation type="submission" date="2017-08" db="EMBL/GenBank/DDBJ databases">
        <title>Burning lignite coal seam in the remote Altai Mountains harbors a hydrogen-driven thermophilic microbial community.</title>
        <authorList>
            <person name="Kadnikov V.V."/>
            <person name="Mardanov A.V."/>
            <person name="Ivasenko D."/>
            <person name="Beletsky A.V."/>
            <person name="Karnachuk O.V."/>
            <person name="Ravin N.V."/>
        </authorList>
    </citation>
    <scope>NUCLEOTIDE SEQUENCE [LARGE SCALE GENOMIC DNA]</scope>
    <source>
        <strain evidence="9">AL31</strain>
    </source>
</reference>
<dbReference type="SUPFAM" id="SSF54862">
    <property type="entry name" value="4Fe-4S ferredoxins"/>
    <property type="match status" value="1"/>
</dbReference>
<keyword evidence="2" id="KW-0004">4Fe-4S</keyword>
<dbReference type="PANTHER" id="PTHR43177">
    <property type="entry name" value="PROTEIN NRFC"/>
    <property type="match status" value="1"/>
</dbReference>
<dbReference type="GO" id="GO:0051539">
    <property type="term" value="F:4 iron, 4 sulfur cluster binding"/>
    <property type="evidence" value="ECO:0007669"/>
    <property type="project" value="UniProtKB-KW"/>
</dbReference>
<dbReference type="Pfam" id="PF13247">
    <property type="entry name" value="Fer4_11"/>
    <property type="match status" value="1"/>
</dbReference>
<evidence type="ECO:0000256" key="6">
    <source>
        <dbReference type="ARBA" id="ARBA00023004"/>
    </source>
</evidence>
<comment type="caution">
    <text evidence="9">The sequence shown here is derived from an EMBL/GenBank/DDBJ whole genome shotgun (WGS) entry which is preliminary data.</text>
</comment>
<dbReference type="Gene3D" id="3.30.70.20">
    <property type="match status" value="2"/>
</dbReference>
<name>A0A2T5G5H1_9BACL</name>
<evidence type="ECO:0000256" key="3">
    <source>
        <dbReference type="ARBA" id="ARBA00022723"/>
    </source>
</evidence>
<dbReference type="InterPro" id="IPR050954">
    <property type="entry name" value="ET_IronSulfur_Cluster-Binding"/>
</dbReference>